<accession>A0A2K8Z301</accession>
<dbReference type="EMBL" id="CP025096">
    <property type="protein sequence ID" value="AUD04219.1"/>
    <property type="molecule type" value="Genomic_DNA"/>
</dbReference>
<evidence type="ECO:0000313" key="2">
    <source>
        <dbReference type="Proteomes" id="UP000232883"/>
    </source>
</evidence>
<dbReference type="AlphaFoldDB" id="A0A2K8Z301"/>
<protein>
    <submittedName>
        <fullName evidence="1">Uncharacterized protein</fullName>
    </submittedName>
</protein>
<dbReference type="RefSeq" id="WP_100990285.1">
    <property type="nucleotide sequence ID" value="NZ_CP025096.1"/>
</dbReference>
<keyword evidence="2" id="KW-1185">Reference proteome</keyword>
<gene>
    <name evidence="1" type="ORF">CWM47_21685</name>
</gene>
<reference evidence="1 2" key="1">
    <citation type="submission" date="2017-11" db="EMBL/GenBank/DDBJ databases">
        <title>Taxonomic description and genome sequences of Spirosoma HA7 sp. nov., isolated from pollen microhabitat of Corylus avellana.</title>
        <authorList>
            <person name="Ambika Manirajan B."/>
            <person name="Suarez C."/>
            <person name="Ratering S."/>
            <person name="Geissler-Plaum R."/>
            <person name="Cardinale M."/>
            <person name="Sylvia S."/>
        </authorList>
    </citation>
    <scope>NUCLEOTIDE SEQUENCE [LARGE SCALE GENOMIC DNA]</scope>
    <source>
        <strain evidence="1 2">HA7</strain>
    </source>
</reference>
<dbReference type="Proteomes" id="UP000232883">
    <property type="component" value="Chromosome"/>
</dbReference>
<organism evidence="1 2">
    <name type="scientific">Spirosoma pollinicola</name>
    <dbReference type="NCBI Taxonomy" id="2057025"/>
    <lineage>
        <taxon>Bacteria</taxon>
        <taxon>Pseudomonadati</taxon>
        <taxon>Bacteroidota</taxon>
        <taxon>Cytophagia</taxon>
        <taxon>Cytophagales</taxon>
        <taxon>Cytophagaceae</taxon>
        <taxon>Spirosoma</taxon>
    </lineage>
</organism>
<evidence type="ECO:0000313" key="1">
    <source>
        <dbReference type="EMBL" id="AUD04219.1"/>
    </source>
</evidence>
<name>A0A2K8Z301_9BACT</name>
<dbReference type="KEGG" id="spir:CWM47_21685"/>
<proteinExistence type="predicted"/>
<sequence length="166" mass="19436">MNSGYPPVTDATQAHHNFLQFLLYRQAFVEQRHPHLWENLYRGYKDANLPMLKAGFEQKSHQLGGVYDVLASQPNLLTELNFKTLELETILPPEMRSFHLDTIKRAIKLQAEHTIDWSTKEYDYTITLKLQEGFYKGWVHQYWSGTCNGNVWLIINPMTAIFYLVS</sequence>